<dbReference type="GO" id="GO:0033554">
    <property type="term" value="P:cellular response to stress"/>
    <property type="evidence" value="ECO:0007669"/>
    <property type="project" value="TreeGrafter"/>
</dbReference>
<comment type="function">
    <text evidence="8">Thiol-specific peroxidase that catalyzes the reduction of hydrogen peroxide and organic hydroperoxides to water and alcohols, respectively. Plays a role in cell protection against oxidative stress by detoxifying peroxides. May be an antioxidant enzyme particularly in the developing shoot and photosynthesizing leaf.</text>
</comment>
<dbReference type="PANTHER" id="PTHR10681:SF171">
    <property type="entry name" value="PEROXIREDOXIN 4"/>
    <property type="match status" value="1"/>
</dbReference>
<keyword evidence="3" id="KW-0575">Peroxidase</keyword>
<keyword evidence="5" id="KW-0560">Oxidoreductase</keyword>
<comment type="catalytic activity">
    <reaction evidence="9">
        <text>a hydroperoxide + [thioredoxin]-dithiol = an alcohol + [thioredoxin]-disulfide + H2O</text>
        <dbReference type="Rhea" id="RHEA:62620"/>
        <dbReference type="Rhea" id="RHEA-COMP:10698"/>
        <dbReference type="Rhea" id="RHEA-COMP:10700"/>
        <dbReference type="ChEBI" id="CHEBI:15377"/>
        <dbReference type="ChEBI" id="CHEBI:29950"/>
        <dbReference type="ChEBI" id="CHEBI:30879"/>
        <dbReference type="ChEBI" id="CHEBI:35924"/>
        <dbReference type="ChEBI" id="CHEBI:50058"/>
        <dbReference type="EC" id="1.11.1.24"/>
    </reaction>
</comment>
<dbReference type="FunFam" id="3.40.30.10:FF:000003">
    <property type="entry name" value="Peroxiredoxin 1"/>
    <property type="match status" value="1"/>
</dbReference>
<keyword evidence="7" id="KW-0676">Redox-active center</keyword>
<accession>A0A7S3QP84</accession>
<keyword evidence="6" id="KW-1015">Disulfide bond</keyword>
<protein>
    <recommendedName>
        <fullName evidence="2">thioredoxin-dependent peroxiredoxin</fullName>
        <ecNumber evidence="2">1.11.1.24</ecNumber>
    </recommendedName>
</protein>
<evidence type="ECO:0000256" key="9">
    <source>
        <dbReference type="ARBA" id="ARBA00049091"/>
    </source>
</evidence>
<feature type="domain" description="Thioredoxin" evidence="10">
    <location>
        <begin position="98"/>
        <end position="256"/>
    </location>
</feature>
<dbReference type="GO" id="GO:0045454">
    <property type="term" value="P:cell redox homeostasis"/>
    <property type="evidence" value="ECO:0007669"/>
    <property type="project" value="TreeGrafter"/>
</dbReference>
<evidence type="ECO:0000256" key="1">
    <source>
        <dbReference type="ARBA" id="ARBA00009796"/>
    </source>
</evidence>
<evidence type="ECO:0000259" key="10">
    <source>
        <dbReference type="PROSITE" id="PS51352"/>
    </source>
</evidence>
<dbReference type="AlphaFoldDB" id="A0A7S3QP84"/>
<evidence type="ECO:0000256" key="6">
    <source>
        <dbReference type="ARBA" id="ARBA00023157"/>
    </source>
</evidence>
<reference evidence="11" key="1">
    <citation type="submission" date="2021-01" db="EMBL/GenBank/DDBJ databases">
        <authorList>
            <person name="Corre E."/>
            <person name="Pelletier E."/>
            <person name="Niang G."/>
            <person name="Scheremetjew M."/>
            <person name="Finn R."/>
            <person name="Kale V."/>
            <person name="Holt S."/>
            <person name="Cochrane G."/>
            <person name="Meng A."/>
            <person name="Brown T."/>
            <person name="Cohen L."/>
        </authorList>
    </citation>
    <scope>NUCLEOTIDE SEQUENCE</scope>
    <source>
        <strain evidence="11">CCMP1320</strain>
    </source>
</reference>
<feature type="domain" description="Thioredoxin" evidence="10">
    <location>
        <begin position="290"/>
        <end position="405"/>
    </location>
</feature>
<evidence type="ECO:0000256" key="8">
    <source>
        <dbReference type="ARBA" id="ARBA00045169"/>
    </source>
</evidence>
<dbReference type="CDD" id="cd03015">
    <property type="entry name" value="PRX_Typ2cys"/>
    <property type="match status" value="1"/>
</dbReference>
<dbReference type="InterPro" id="IPR013766">
    <property type="entry name" value="Thioredoxin_domain"/>
</dbReference>
<dbReference type="EMBL" id="HBIP01006397">
    <property type="protein sequence ID" value="CAE0488222.1"/>
    <property type="molecule type" value="Transcribed_RNA"/>
</dbReference>
<evidence type="ECO:0000256" key="3">
    <source>
        <dbReference type="ARBA" id="ARBA00022559"/>
    </source>
</evidence>
<dbReference type="GO" id="GO:0006979">
    <property type="term" value="P:response to oxidative stress"/>
    <property type="evidence" value="ECO:0007669"/>
    <property type="project" value="TreeGrafter"/>
</dbReference>
<dbReference type="Gene3D" id="3.40.30.10">
    <property type="entry name" value="Glutaredoxin"/>
    <property type="match status" value="2"/>
</dbReference>
<dbReference type="SUPFAM" id="SSF52833">
    <property type="entry name" value="Thioredoxin-like"/>
    <property type="match status" value="2"/>
</dbReference>
<evidence type="ECO:0000256" key="4">
    <source>
        <dbReference type="ARBA" id="ARBA00022862"/>
    </source>
</evidence>
<organism evidence="11">
    <name type="scientific">Dunaliella tertiolecta</name>
    <name type="common">Green alga</name>
    <dbReference type="NCBI Taxonomy" id="3047"/>
    <lineage>
        <taxon>Eukaryota</taxon>
        <taxon>Viridiplantae</taxon>
        <taxon>Chlorophyta</taxon>
        <taxon>core chlorophytes</taxon>
        <taxon>Chlorophyceae</taxon>
        <taxon>CS clade</taxon>
        <taxon>Chlamydomonadales</taxon>
        <taxon>Dunaliellaceae</taxon>
        <taxon>Dunaliella</taxon>
    </lineage>
</organism>
<comment type="similarity">
    <text evidence="1">Belongs to the peroxiredoxin family. AhpC/Prx1 subfamily.</text>
</comment>
<dbReference type="GO" id="GO:0005829">
    <property type="term" value="C:cytosol"/>
    <property type="evidence" value="ECO:0007669"/>
    <property type="project" value="TreeGrafter"/>
</dbReference>
<evidence type="ECO:0000256" key="5">
    <source>
        <dbReference type="ARBA" id="ARBA00023002"/>
    </source>
</evidence>
<dbReference type="GO" id="GO:0008379">
    <property type="term" value="F:thioredoxin peroxidase activity"/>
    <property type="evidence" value="ECO:0007669"/>
    <property type="project" value="TreeGrafter"/>
</dbReference>
<evidence type="ECO:0000313" key="11">
    <source>
        <dbReference type="EMBL" id="CAE0488222.1"/>
    </source>
</evidence>
<proteinExistence type="inferred from homology"/>
<evidence type="ECO:0000256" key="2">
    <source>
        <dbReference type="ARBA" id="ARBA00013017"/>
    </source>
</evidence>
<dbReference type="InterPro" id="IPR050217">
    <property type="entry name" value="Peroxiredoxin"/>
</dbReference>
<dbReference type="CDD" id="cd02947">
    <property type="entry name" value="TRX_family"/>
    <property type="match status" value="1"/>
</dbReference>
<dbReference type="InterPro" id="IPR019479">
    <property type="entry name" value="Peroxiredoxin_C"/>
</dbReference>
<dbReference type="PROSITE" id="PS51352">
    <property type="entry name" value="THIOREDOXIN_2"/>
    <property type="match status" value="2"/>
</dbReference>
<sequence length="405" mass="44315">MLRSAARRLLTNGLPGFQSASTTQFCGALSQLQLPAHLGKQGSHGPGAPVVQAKALSTSYPAHFREVSGTLSGAEDFSDMEDFEEGYDPPITYPPPQAAVGSKAPFFRANAVVDNEFKMVSLDQFKGQYVVLFFYPKDFTFVCPTEIIAFSDRAKEFAALNTQLIACSTDTEETHLAWIRTPRSKGGLGYMQIPILADTTKAISAKYGVLDPDAGVALRGLFIINPQGVVEQITINNMPIGRSVDETLRLLQAIQYVEKHGEVCPANWKPGAPTMVADPDKSLEYFATTEDTGSEAIAAKLQPITSRKEYEAAIKGDSPVVIDFYAPWCGKCRQLGPFLDELVDKYPNVKFMKIDTTHEPLEPLCAELGVKTLPAFKFFKNGKEVQEPITGYKKQLVAEAVNKMA</sequence>
<dbReference type="InterPro" id="IPR036249">
    <property type="entry name" value="Thioredoxin-like_sf"/>
</dbReference>
<gene>
    <name evidence="11" type="ORF">DTER00134_LOCUS3286</name>
</gene>
<dbReference type="GO" id="GO:0042744">
    <property type="term" value="P:hydrogen peroxide catabolic process"/>
    <property type="evidence" value="ECO:0007669"/>
    <property type="project" value="TreeGrafter"/>
</dbReference>
<keyword evidence="4" id="KW-0049">Antioxidant</keyword>
<dbReference type="Pfam" id="PF10417">
    <property type="entry name" value="1-cysPrx_C"/>
    <property type="match status" value="1"/>
</dbReference>
<dbReference type="PRINTS" id="PR00421">
    <property type="entry name" value="THIOREDOXIN"/>
</dbReference>
<dbReference type="Pfam" id="PF00085">
    <property type="entry name" value="Thioredoxin"/>
    <property type="match status" value="1"/>
</dbReference>
<name>A0A7S3QP84_DUNTE</name>
<dbReference type="PANTHER" id="PTHR10681">
    <property type="entry name" value="THIOREDOXIN PEROXIDASE"/>
    <property type="match status" value="1"/>
</dbReference>
<dbReference type="Pfam" id="PF00578">
    <property type="entry name" value="AhpC-TSA"/>
    <property type="match status" value="1"/>
</dbReference>
<dbReference type="EC" id="1.11.1.24" evidence="2"/>
<evidence type="ECO:0000256" key="7">
    <source>
        <dbReference type="ARBA" id="ARBA00023284"/>
    </source>
</evidence>
<dbReference type="InterPro" id="IPR000866">
    <property type="entry name" value="AhpC/TSA"/>
</dbReference>